<dbReference type="Gene3D" id="3.30.420.10">
    <property type="entry name" value="Ribonuclease H-like superfamily/Ribonuclease H"/>
    <property type="match status" value="1"/>
</dbReference>
<dbReference type="EMBL" id="BGPR01000646">
    <property type="protein sequence ID" value="GBM29879.1"/>
    <property type="molecule type" value="Genomic_DNA"/>
</dbReference>
<dbReference type="Proteomes" id="UP000499080">
    <property type="component" value="Unassembled WGS sequence"/>
</dbReference>
<sequence>MGCERLDHLAYSPDLAPSDFHLLPASKSALSGRHFRSNEEVRRGVKNFQRNAGRRFLLGWFLEIDFNVQQTYQWRICGEIAPKFVFCYANVCFCF</sequence>
<evidence type="ECO:0000313" key="2">
    <source>
        <dbReference type="Proteomes" id="UP000499080"/>
    </source>
</evidence>
<accession>A0A4Y2ENG7</accession>
<dbReference type="OrthoDB" id="6435573at2759"/>
<reference evidence="1 2" key="1">
    <citation type="journal article" date="2019" name="Sci. Rep.">
        <title>Orb-weaving spider Araneus ventricosus genome elucidates the spidroin gene catalogue.</title>
        <authorList>
            <person name="Kono N."/>
            <person name="Nakamura H."/>
            <person name="Ohtoshi R."/>
            <person name="Moran D.A.P."/>
            <person name="Shinohara A."/>
            <person name="Yoshida Y."/>
            <person name="Fujiwara M."/>
            <person name="Mori M."/>
            <person name="Tomita M."/>
            <person name="Arakawa K."/>
        </authorList>
    </citation>
    <scope>NUCLEOTIDE SEQUENCE [LARGE SCALE GENOMIC DNA]</scope>
</reference>
<keyword evidence="2" id="KW-1185">Reference proteome</keyword>
<proteinExistence type="predicted"/>
<evidence type="ECO:0000313" key="1">
    <source>
        <dbReference type="EMBL" id="GBM29879.1"/>
    </source>
</evidence>
<protein>
    <submittedName>
        <fullName evidence="1">Uncharacterized protein</fullName>
    </submittedName>
</protein>
<name>A0A4Y2ENG7_ARAVE</name>
<dbReference type="AlphaFoldDB" id="A0A4Y2ENG7"/>
<gene>
    <name evidence="1" type="ORF">AVEN_110382_1</name>
</gene>
<dbReference type="InterPro" id="IPR036397">
    <property type="entry name" value="RNaseH_sf"/>
</dbReference>
<organism evidence="1 2">
    <name type="scientific">Araneus ventricosus</name>
    <name type="common">Orbweaver spider</name>
    <name type="synonym">Epeira ventricosa</name>
    <dbReference type="NCBI Taxonomy" id="182803"/>
    <lineage>
        <taxon>Eukaryota</taxon>
        <taxon>Metazoa</taxon>
        <taxon>Ecdysozoa</taxon>
        <taxon>Arthropoda</taxon>
        <taxon>Chelicerata</taxon>
        <taxon>Arachnida</taxon>
        <taxon>Araneae</taxon>
        <taxon>Araneomorphae</taxon>
        <taxon>Entelegynae</taxon>
        <taxon>Araneoidea</taxon>
        <taxon>Araneidae</taxon>
        <taxon>Araneus</taxon>
    </lineage>
</organism>
<comment type="caution">
    <text evidence="1">The sequence shown here is derived from an EMBL/GenBank/DDBJ whole genome shotgun (WGS) entry which is preliminary data.</text>
</comment>
<dbReference type="GO" id="GO:0003676">
    <property type="term" value="F:nucleic acid binding"/>
    <property type="evidence" value="ECO:0007669"/>
    <property type="project" value="InterPro"/>
</dbReference>